<comment type="caution">
    <text evidence="4">The sequence shown here is derived from an EMBL/GenBank/DDBJ whole genome shotgun (WGS) entry which is preliminary data.</text>
</comment>
<evidence type="ECO:0000256" key="1">
    <source>
        <dbReference type="ARBA" id="ARBA00004141"/>
    </source>
</evidence>
<organism evidence="4 5">
    <name type="scientific">Cohaesibacter celericrescens</name>
    <dbReference type="NCBI Taxonomy" id="2067669"/>
    <lineage>
        <taxon>Bacteria</taxon>
        <taxon>Pseudomonadati</taxon>
        <taxon>Pseudomonadota</taxon>
        <taxon>Alphaproteobacteria</taxon>
        <taxon>Hyphomicrobiales</taxon>
        <taxon>Cohaesibacteraceae</taxon>
    </lineage>
</organism>
<evidence type="ECO:0000256" key="2">
    <source>
        <dbReference type="SAM" id="Phobius"/>
    </source>
</evidence>
<evidence type="ECO:0000313" key="5">
    <source>
        <dbReference type="Proteomes" id="UP000234881"/>
    </source>
</evidence>
<feature type="transmembrane region" description="Helical" evidence="2">
    <location>
        <begin position="81"/>
        <end position="101"/>
    </location>
</feature>
<dbReference type="RefSeq" id="WP_101533870.1">
    <property type="nucleotide sequence ID" value="NZ_PKUQ01000019.1"/>
</dbReference>
<accession>A0A2N5XRU4</accession>
<evidence type="ECO:0000256" key="3">
    <source>
        <dbReference type="SAM" id="SignalP"/>
    </source>
</evidence>
<keyword evidence="2" id="KW-0812">Transmembrane</keyword>
<evidence type="ECO:0008006" key="6">
    <source>
        <dbReference type="Google" id="ProtNLM"/>
    </source>
</evidence>
<name>A0A2N5XRU4_9HYPH</name>
<feature type="transmembrane region" description="Helical" evidence="2">
    <location>
        <begin position="51"/>
        <end position="69"/>
    </location>
</feature>
<feature type="chain" id="PRO_5014911430" description="Conjugal transfer protein TrbC" evidence="3">
    <location>
        <begin position="30"/>
        <end position="103"/>
    </location>
</feature>
<keyword evidence="2" id="KW-0472">Membrane</keyword>
<keyword evidence="3" id="KW-0732">Signal</keyword>
<proteinExistence type="predicted"/>
<sequence>MSKFVFLKPKGTIIAATLALAASNSFALAGADWASPATTLAESLQSGTVSIATAIIGFGLILYGIYIIVSGHFDIRRVLTYVLGGALIMVGPTLMTTLLTATS</sequence>
<dbReference type="InterPro" id="IPR007039">
    <property type="entry name" value="TrbC/VirB2"/>
</dbReference>
<keyword evidence="5" id="KW-1185">Reference proteome</keyword>
<evidence type="ECO:0000313" key="4">
    <source>
        <dbReference type="EMBL" id="PLW77180.1"/>
    </source>
</evidence>
<protein>
    <recommendedName>
        <fullName evidence="6">Conjugal transfer protein TrbC</fullName>
    </recommendedName>
</protein>
<keyword evidence="2" id="KW-1133">Transmembrane helix</keyword>
<dbReference type="EMBL" id="PKUQ01000019">
    <property type="protein sequence ID" value="PLW77180.1"/>
    <property type="molecule type" value="Genomic_DNA"/>
</dbReference>
<dbReference type="OrthoDB" id="9869943at2"/>
<dbReference type="Pfam" id="PF04956">
    <property type="entry name" value="TrbC"/>
    <property type="match status" value="1"/>
</dbReference>
<gene>
    <name evidence="4" type="ORF">C0081_10935</name>
</gene>
<comment type="subcellular location">
    <subcellularLocation>
        <location evidence="1">Membrane</location>
        <topology evidence="1">Multi-pass membrane protein</topology>
    </subcellularLocation>
</comment>
<feature type="signal peptide" evidence="3">
    <location>
        <begin position="1"/>
        <end position="29"/>
    </location>
</feature>
<dbReference type="Proteomes" id="UP000234881">
    <property type="component" value="Unassembled WGS sequence"/>
</dbReference>
<dbReference type="GO" id="GO:0016020">
    <property type="term" value="C:membrane"/>
    <property type="evidence" value="ECO:0007669"/>
    <property type="project" value="UniProtKB-SubCell"/>
</dbReference>
<reference evidence="4 5" key="1">
    <citation type="submission" date="2018-01" db="EMBL/GenBank/DDBJ databases">
        <title>The draft genome sequence of Cohaesibacter sp. H1304.</title>
        <authorList>
            <person name="Wang N.-N."/>
            <person name="Du Z.-J."/>
        </authorList>
    </citation>
    <scope>NUCLEOTIDE SEQUENCE [LARGE SCALE GENOMIC DNA]</scope>
    <source>
        <strain evidence="4 5">H1304</strain>
    </source>
</reference>
<dbReference type="AlphaFoldDB" id="A0A2N5XRU4"/>